<dbReference type="PROSITE" id="PS51257">
    <property type="entry name" value="PROKAR_LIPOPROTEIN"/>
    <property type="match status" value="1"/>
</dbReference>
<gene>
    <name evidence="2" type="ORF">SAMN04488006_2454</name>
</gene>
<feature type="domain" description="HMA" evidence="1">
    <location>
        <begin position="58"/>
        <end position="125"/>
    </location>
</feature>
<dbReference type="Gene3D" id="3.30.70.100">
    <property type="match status" value="1"/>
</dbReference>
<dbReference type="Proteomes" id="UP000199312">
    <property type="component" value="Unassembled WGS sequence"/>
</dbReference>
<dbReference type="PROSITE" id="PS50846">
    <property type="entry name" value="HMA_2"/>
    <property type="match status" value="1"/>
</dbReference>
<sequence length="139" mass="15645">MNVLVYKFAFITIYTLIMRKLTLLVLFVLSLISCDQKKKETKQNETPLENNTIAAVYETYEMDIEGMTCEIGCARTIESKLSKMKGVSYSKVDFESKKGVFTIDTNIVNEQKVRGKIAGIAGGDLYSVVNSKKINKILK</sequence>
<proteinExistence type="predicted"/>
<evidence type="ECO:0000259" key="1">
    <source>
        <dbReference type="PROSITE" id="PS50846"/>
    </source>
</evidence>
<evidence type="ECO:0000313" key="3">
    <source>
        <dbReference type="Proteomes" id="UP000199312"/>
    </source>
</evidence>
<protein>
    <submittedName>
        <fullName evidence="2">Copper chaperone CopZ</fullName>
    </submittedName>
</protein>
<dbReference type="STRING" id="593133.SAMN04488006_2454"/>
<dbReference type="InterPro" id="IPR006121">
    <property type="entry name" value="HMA_dom"/>
</dbReference>
<dbReference type="CDD" id="cd00371">
    <property type="entry name" value="HMA"/>
    <property type="match status" value="1"/>
</dbReference>
<dbReference type="AlphaFoldDB" id="A0A1I6RGX1"/>
<dbReference type="Pfam" id="PF00403">
    <property type="entry name" value="HMA"/>
    <property type="match status" value="1"/>
</dbReference>
<evidence type="ECO:0000313" key="2">
    <source>
        <dbReference type="EMBL" id="SFS63904.1"/>
    </source>
</evidence>
<keyword evidence="3" id="KW-1185">Reference proteome</keyword>
<dbReference type="GO" id="GO:0046872">
    <property type="term" value="F:metal ion binding"/>
    <property type="evidence" value="ECO:0007669"/>
    <property type="project" value="InterPro"/>
</dbReference>
<dbReference type="SUPFAM" id="SSF55008">
    <property type="entry name" value="HMA, heavy metal-associated domain"/>
    <property type="match status" value="1"/>
</dbReference>
<dbReference type="EMBL" id="FOZP01000006">
    <property type="protein sequence ID" value="SFS63904.1"/>
    <property type="molecule type" value="Genomic_DNA"/>
</dbReference>
<name>A0A1I6RGX1_9FLAO</name>
<organism evidence="2 3">
    <name type="scientific">Lutibacter maritimus</name>
    <dbReference type="NCBI Taxonomy" id="593133"/>
    <lineage>
        <taxon>Bacteria</taxon>
        <taxon>Pseudomonadati</taxon>
        <taxon>Bacteroidota</taxon>
        <taxon>Flavobacteriia</taxon>
        <taxon>Flavobacteriales</taxon>
        <taxon>Flavobacteriaceae</taxon>
        <taxon>Lutibacter</taxon>
    </lineage>
</organism>
<dbReference type="OrthoDB" id="1178902at2"/>
<accession>A0A1I6RGX1</accession>
<dbReference type="InterPro" id="IPR036163">
    <property type="entry name" value="HMA_dom_sf"/>
</dbReference>
<reference evidence="3" key="1">
    <citation type="submission" date="2016-10" db="EMBL/GenBank/DDBJ databases">
        <authorList>
            <person name="Varghese N."/>
            <person name="Submissions S."/>
        </authorList>
    </citation>
    <scope>NUCLEOTIDE SEQUENCE [LARGE SCALE GENOMIC DNA]</scope>
    <source>
        <strain evidence="3">DSM 24450</strain>
    </source>
</reference>